<dbReference type="InterPro" id="IPR012910">
    <property type="entry name" value="Plug_dom"/>
</dbReference>
<evidence type="ECO:0000256" key="3">
    <source>
        <dbReference type="ARBA" id="ARBA00022448"/>
    </source>
</evidence>
<feature type="domain" description="TonB-dependent receptor plug" evidence="17">
    <location>
        <begin position="82"/>
        <end position="183"/>
    </location>
</feature>
<comment type="subcellular location">
    <subcellularLocation>
        <location evidence="1 13">Cell outer membrane</location>
        <topology evidence="1 13">Multi-pass membrane protein</topology>
    </subcellularLocation>
</comment>
<evidence type="ECO:0000256" key="10">
    <source>
        <dbReference type="ARBA" id="ARBA00023077"/>
    </source>
</evidence>
<evidence type="ECO:0000256" key="13">
    <source>
        <dbReference type="PROSITE-ProRule" id="PRU01360"/>
    </source>
</evidence>
<accession>A0A1I4PZD6</accession>
<dbReference type="InterPro" id="IPR036942">
    <property type="entry name" value="Beta-barrel_TonB_sf"/>
</dbReference>
<dbReference type="GO" id="GO:0015344">
    <property type="term" value="F:siderophore uptake transmembrane transporter activity"/>
    <property type="evidence" value="ECO:0007669"/>
    <property type="project" value="TreeGrafter"/>
</dbReference>
<organism evidence="18 19">
    <name type="scientific">Pelosinus propionicus DSM 13327</name>
    <dbReference type="NCBI Taxonomy" id="1123291"/>
    <lineage>
        <taxon>Bacteria</taxon>
        <taxon>Bacillati</taxon>
        <taxon>Bacillota</taxon>
        <taxon>Negativicutes</taxon>
        <taxon>Selenomonadales</taxon>
        <taxon>Sporomusaceae</taxon>
        <taxon>Pelosinus</taxon>
    </lineage>
</organism>
<evidence type="ECO:0000256" key="1">
    <source>
        <dbReference type="ARBA" id="ARBA00004571"/>
    </source>
</evidence>
<comment type="similarity">
    <text evidence="2 13 14">Belongs to the TonB-dependent receptor family.</text>
</comment>
<dbReference type="FunFam" id="2.170.130.10:FF:000001">
    <property type="entry name" value="Catecholate siderophore TonB-dependent receptor"/>
    <property type="match status" value="1"/>
</dbReference>
<evidence type="ECO:0000256" key="14">
    <source>
        <dbReference type="RuleBase" id="RU003357"/>
    </source>
</evidence>
<keyword evidence="12 13" id="KW-0998">Cell outer membrane</keyword>
<dbReference type="Gene3D" id="2.40.170.20">
    <property type="entry name" value="TonB-dependent receptor, beta-barrel domain"/>
    <property type="match status" value="1"/>
</dbReference>
<dbReference type="CDD" id="cd01347">
    <property type="entry name" value="ligand_gated_channel"/>
    <property type="match status" value="1"/>
</dbReference>
<dbReference type="PANTHER" id="PTHR32552">
    <property type="entry name" value="FERRICHROME IRON RECEPTOR-RELATED"/>
    <property type="match status" value="1"/>
</dbReference>
<name>A0A1I4PZD6_9FIRM</name>
<dbReference type="PROSITE" id="PS52016">
    <property type="entry name" value="TONB_DEPENDENT_REC_3"/>
    <property type="match status" value="1"/>
</dbReference>
<dbReference type="EMBL" id="FOTS01000077">
    <property type="protein sequence ID" value="SFM32810.1"/>
    <property type="molecule type" value="Genomic_DNA"/>
</dbReference>
<evidence type="ECO:0000259" key="16">
    <source>
        <dbReference type="Pfam" id="PF00593"/>
    </source>
</evidence>
<dbReference type="PANTHER" id="PTHR32552:SF68">
    <property type="entry name" value="FERRICHROME OUTER MEMBRANE TRANSPORTER_PHAGE RECEPTOR"/>
    <property type="match status" value="1"/>
</dbReference>
<keyword evidence="9" id="KW-0406">Ion transport</keyword>
<dbReference type="OrthoDB" id="1673996at2"/>
<dbReference type="Pfam" id="PF07715">
    <property type="entry name" value="Plug"/>
    <property type="match status" value="1"/>
</dbReference>
<evidence type="ECO:0000256" key="4">
    <source>
        <dbReference type="ARBA" id="ARBA00022452"/>
    </source>
</evidence>
<feature type="chain" id="PRO_5011659037" evidence="15">
    <location>
        <begin position="31"/>
        <end position="724"/>
    </location>
</feature>
<keyword evidence="6 13" id="KW-0812">Transmembrane</keyword>
<dbReference type="STRING" id="1123291.SAMN04490355_107710"/>
<dbReference type="Gene3D" id="2.170.130.10">
    <property type="entry name" value="TonB-dependent receptor, plug domain"/>
    <property type="match status" value="1"/>
</dbReference>
<evidence type="ECO:0000256" key="8">
    <source>
        <dbReference type="ARBA" id="ARBA00023004"/>
    </source>
</evidence>
<keyword evidence="10 14" id="KW-0798">TonB box</keyword>
<evidence type="ECO:0000313" key="18">
    <source>
        <dbReference type="EMBL" id="SFM32810.1"/>
    </source>
</evidence>
<evidence type="ECO:0000256" key="11">
    <source>
        <dbReference type="ARBA" id="ARBA00023136"/>
    </source>
</evidence>
<sequence length="724" mass="80431">MQRKFSRTGKSLLYALIGSSLLYHMPLAYGAEEPADSTIAEKAQEQNEFTLEGVEVTAAKNKLDNGYVAKRSSAATKTDTPLEETARSISIITREQMNARGVTDMFDILSYTPGFSDMGYNNRGNRYGYYTLRGFGGTSFTDGLRSASGGFAVSNYDPYSFERVEVLRGPAGILYGTTNPGGVVNQVSKRPTAEPLREIRLQTGIDHELSGALDISGPVNDNDKLLFRLTALASEEDLPVDYSSAERQMIAPALTWRPNENTSLTLLAHYQKDDIKGDSYSSISQYQPGSLLYGYKSGTMFLGEPDYDRFLREDKQIGYILEHRFNDTWSVTQSARHSNIFTGMKALSVTSITDGIASRSNDYYKSDLSANLIDTHFTAKWSGGAVDHTTLLGFDYYNYNYDYYWFTGSAPSLNLHTLNYGQTVTTPTTISYLTDTDVKQTGWYLQDQLKFGKRWTATAGGRYDRYNSYTTNRLSGARTIIDQNAFTGRLGLVYDAGNGLFPYVSYDESFEGLAGSDRYGNSFDPTTGRQYELGIQYVPENSNARFTAAIFDLRQQNILTTDPLNESLGGSFSVQTGEIAAKGLELEATVAAFKNLNVTAAYTYMPDHKITKDNNPAKIGRRTSNVPRHSASLWIDTSAPGKEQKGWGLGGGLRYIGSRYNSANTRKASDVIVADAMIRYDQGEWRYALNAHNLFDKHYNMSPGNTVDGLDPGRIIRLTATRHW</sequence>
<keyword evidence="5" id="KW-0410">Iron transport</keyword>
<dbReference type="InterPro" id="IPR010105">
    <property type="entry name" value="TonB_sidphr_rcpt"/>
</dbReference>
<dbReference type="Pfam" id="PF00593">
    <property type="entry name" value="TonB_dep_Rec_b-barrel"/>
    <property type="match status" value="1"/>
</dbReference>
<evidence type="ECO:0000256" key="9">
    <source>
        <dbReference type="ARBA" id="ARBA00023065"/>
    </source>
</evidence>
<evidence type="ECO:0000256" key="7">
    <source>
        <dbReference type="ARBA" id="ARBA00022729"/>
    </source>
</evidence>
<dbReference type="SUPFAM" id="SSF56935">
    <property type="entry name" value="Porins"/>
    <property type="match status" value="1"/>
</dbReference>
<reference evidence="19" key="1">
    <citation type="submission" date="2016-10" db="EMBL/GenBank/DDBJ databases">
        <authorList>
            <person name="Varghese N."/>
            <person name="Submissions S."/>
        </authorList>
    </citation>
    <scope>NUCLEOTIDE SEQUENCE [LARGE SCALE GENOMIC DNA]</scope>
    <source>
        <strain evidence="19">DSM 13327</strain>
    </source>
</reference>
<proteinExistence type="inferred from homology"/>
<evidence type="ECO:0000256" key="2">
    <source>
        <dbReference type="ARBA" id="ARBA00009810"/>
    </source>
</evidence>
<keyword evidence="4 13" id="KW-1134">Transmembrane beta strand</keyword>
<dbReference type="GO" id="GO:0015891">
    <property type="term" value="P:siderophore transport"/>
    <property type="evidence" value="ECO:0007669"/>
    <property type="project" value="InterPro"/>
</dbReference>
<keyword evidence="3 13" id="KW-0813">Transport</keyword>
<keyword evidence="8" id="KW-0408">Iron</keyword>
<dbReference type="InterPro" id="IPR000531">
    <property type="entry name" value="Beta-barrel_TonB"/>
</dbReference>
<evidence type="ECO:0000313" key="19">
    <source>
        <dbReference type="Proteomes" id="UP000199520"/>
    </source>
</evidence>
<evidence type="ECO:0000256" key="5">
    <source>
        <dbReference type="ARBA" id="ARBA00022496"/>
    </source>
</evidence>
<evidence type="ECO:0000259" key="17">
    <source>
        <dbReference type="Pfam" id="PF07715"/>
    </source>
</evidence>
<dbReference type="GO" id="GO:0009279">
    <property type="term" value="C:cell outer membrane"/>
    <property type="evidence" value="ECO:0007669"/>
    <property type="project" value="UniProtKB-SubCell"/>
</dbReference>
<feature type="signal peptide" evidence="15">
    <location>
        <begin position="1"/>
        <end position="30"/>
    </location>
</feature>
<dbReference type="Proteomes" id="UP000199520">
    <property type="component" value="Unassembled WGS sequence"/>
</dbReference>
<dbReference type="RefSeq" id="WP_090944095.1">
    <property type="nucleotide sequence ID" value="NZ_FOTS01000077.1"/>
</dbReference>
<dbReference type="InterPro" id="IPR037066">
    <property type="entry name" value="Plug_dom_sf"/>
</dbReference>
<feature type="domain" description="TonB-dependent receptor-like beta-barrel" evidence="16">
    <location>
        <begin position="256"/>
        <end position="694"/>
    </location>
</feature>
<keyword evidence="11 13" id="KW-0472">Membrane</keyword>
<keyword evidence="7 15" id="KW-0732">Signal</keyword>
<protein>
    <submittedName>
        <fullName evidence="18">Iron complex outermembrane recepter protein</fullName>
    </submittedName>
</protein>
<dbReference type="GO" id="GO:0038023">
    <property type="term" value="F:signaling receptor activity"/>
    <property type="evidence" value="ECO:0007669"/>
    <property type="project" value="InterPro"/>
</dbReference>
<dbReference type="AlphaFoldDB" id="A0A1I4PZD6"/>
<dbReference type="InterPro" id="IPR039426">
    <property type="entry name" value="TonB-dep_rcpt-like"/>
</dbReference>
<keyword evidence="19" id="KW-1185">Reference proteome</keyword>
<evidence type="ECO:0000256" key="15">
    <source>
        <dbReference type="SAM" id="SignalP"/>
    </source>
</evidence>
<dbReference type="NCBIfam" id="TIGR01783">
    <property type="entry name" value="TonB-siderophor"/>
    <property type="match status" value="1"/>
</dbReference>
<evidence type="ECO:0000256" key="6">
    <source>
        <dbReference type="ARBA" id="ARBA00022692"/>
    </source>
</evidence>
<evidence type="ECO:0000256" key="12">
    <source>
        <dbReference type="ARBA" id="ARBA00023237"/>
    </source>
</evidence>
<gene>
    <name evidence="18" type="ORF">SAMN04490355_107710</name>
</gene>